<keyword evidence="2" id="KW-0238">DNA-binding</keyword>
<dbReference type="GO" id="GO:0003677">
    <property type="term" value="F:DNA binding"/>
    <property type="evidence" value="ECO:0007669"/>
    <property type="project" value="UniProtKB-KW"/>
</dbReference>
<gene>
    <name evidence="5" type="ORF">GONAM_07_00830</name>
</gene>
<dbReference type="Pfam" id="PF07729">
    <property type="entry name" value="FCD"/>
    <property type="match status" value="1"/>
</dbReference>
<evidence type="ECO:0000256" key="3">
    <source>
        <dbReference type="ARBA" id="ARBA00023163"/>
    </source>
</evidence>
<dbReference type="InterPro" id="IPR011711">
    <property type="entry name" value="GntR_C"/>
</dbReference>
<dbReference type="SUPFAM" id="SSF48008">
    <property type="entry name" value="GntR ligand-binding domain-like"/>
    <property type="match status" value="1"/>
</dbReference>
<dbReference type="PANTHER" id="PTHR43537">
    <property type="entry name" value="TRANSCRIPTIONAL REGULATOR, GNTR FAMILY"/>
    <property type="match status" value="1"/>
</dbReference>
<evidence type="ECO:0000313" key="5">
    <source>
        <dbReference type="EMBL" id="GAB99162.1"/>
    </source>
</evidence>
<dbReference type="GO" id="GO:0003700">
    <property type="term" value="F:DNA-binding transcription factor activity"/>
    <property type="evidence" value="ECO:0007669"/>
    <property type="project" value="InterPro"/>
</dbReference>
<evidence type="ECO:0000256" key="1">
    <source>
        <dbReference type="ARBA" id="ARBA00023015"/>
    </source>
</evidence>
<dbReference type="Gene3D" id="1.20.120.530">
    <property type="entry name" value="GntR ligand-binding domain-like"/>
    <property type="match status" value="1"/>
</dbReference>
<accession>K6X450</accession>
<keyword evidence="6" id="KW-1185">Reference proteome</keyword>
<evidence type="ECO:0000256" key="2">
    <source>
        <dbReference type="ARBA" id="ARBA00023125"/>
    </source>
</evidence>
<proteinExistence type="predicted"/>
<dbReference type="PANTHER" id="PTHR43537:SF49">
    <property type="entry name" value="TRANSCRIPTIONAL REGULATORY PROTEIN"/>
    <property type="match status" value="1"/>
</dbReference>
<dbReference type="AlphaFoldDB" id="K6X450"/>
<dbReference type="SUPFAM" id="SSF46785">
    <property type="entry name" value="Winged helix' DNA-binding domain"/>
    <property type="match status" value="1"/>
</dbReference>
<dbReference type="PROSITE" id="PS50949">
    <property type="entry name" value="HTH_GNTR"/>
    <property type="match status" value="1"/>
</dbReference>
<dbReference type="Proteomes" id="UP000035058">
    <property type="component" value="Unassembled WGS sequence"/>
</dbReference>
<dbReference type="Pfam" id="PF00392">
    <property type="entry name" value="GntR"/>
    <property type="match status" value="1"/>
</dbReference>
<dbReference type="RefSeq" id="WP_006865432.1">
    <property type="nucleotide sequence ID" value="NZ_BAHE01000007.1"/>
</dbReference>
<dbReference type="SMART" id="SM00895">
    <property type="entry name" value="FCD"/>
    <property type="match status" value="1"/>
</dbReference>
<dbReference type="EMBL" id="BAHE01000007">
    <property type="protein sequence ID" value="GAB99162.1"/>
    <property type="molecule type" value="Genomic_DNA"/>
</dbReference>
<comment type="caution">
    <text evidence="5">The sequence shown here is derived from an EMBL/GenBank/DDBJ whole genome shotgun (WGS) entry which is preliminary data.</text>
</comment>
<reference evidence="5 6" key="1">
    <citation type="submission" date="2012-08" db="EMBL/GenBank/DDBJ databases">
        <title>Whole genome shotgun sequence of Gordonia namibiensis NBRC 108229.</title>
        <authorList>
            <person name="Isaki-Nakamura S."/>
            <person name="Hosoyama A."/>
            <person name="Tsuchikane K."/>
            <person name="Katsumata H."/>
            <person name="Baba S."/>
            <person name="Yamazaki S."/>
            <person name="Fujita N."/>
        </authorList>
    </citation>
    <scope>NUCLEOTIDE SEQUENCE [LARGE SCALE GENOMIC DNA]</scope>
    <source>
        <strain evidence="5 6">NBRC 108229</strain>
    </source>
</reference>
<dbReference type="CDD" id="cd07377">
    <property type="entry name" value="WHTH_GntR"/>
    <property type="match status" value="1"/>
</dbReference>
<evidence type="ECO:0000313" key="6">
    <source>
        <dbReference type="Proteomes" id="UP000035058"/>
    </source>
</evidence>
<dbReference type="PRINTS" id="PR00035">
    <property type="entry name" value="HTHGNTR"/>
</dbReference>
<dbReference type="SMART" id="SM00345">
    <property type="entry name" value="HTH_GNTR"/>
    <property type="match status" value="1"/>
</dbReference>
<protein>
    <submittedName>
        <fullName evidence="5">Putative GntR family transcriptional regulator</fullName>
    </submittedName>
</protein>
<keyword evidence="3" id="KW-0804">Transcription</keyword>
<dbReference type="InterPro" id="IPR036390">
    <property type="entry name" value="WH_DNA-bd_sf"/>
</dbReference>
<keyword evidence="1" id="KW-0805">Transcription regulation</keyword>
<dbReference type="InterPro" id="IPR000524">
    <property type="entry name" value="Tscrpt_reg_HTH_GntR"/>
</dbReference>
<name>K6X450_9ACTN</name>
<organism evidence="5 6">
    <name type="scientific">Gordonia namibiensis NBRC 108229</name>
    <dbReference type="NCBI Taxonomy" id="1208314"/>
    <lineage>
        <taxon>Bacteria</taxon>
        <taxon>Bacillati</taxon>
        <taxon>Actinomycetota</taxon>
        <taxon>Actinomycetes</taxon>
        <taxon>Mycobacteriales</taxon>
        <taxon>Gordoniaceae</taxon>
        <taxon>Gordonia</taxon>
    </lineage>
</organism>
<feature type="domain" description="HTH gntR-type" evidence="4">
    <location>
        <begin position="14"/>
        <end position="81"/>
    </location>
</feature>
<dbReference type="InterPro" id="IPR036388">
    <property type="entry name" value="WH-like_DNA-bd_sf"/>
</dbReference>
<sequence length="225" mass="25486">MGRNTTAPSEPAQSRSVRRVVAEIERMMATGELLPGQPIRQEWMAERLGVSRLPIREALRELTAQGLVAHRQNVGYTVVRLDQDEFDQIYLMRSALEREVLGRLPRFDAAALDEMHVIATRITEAADRGDIVTMRTENQIFHFAMFERSGLHLVVAELRRLWKLAMPYHAAYLYDPAGRQRVCGEHEEMIDALAEGDNARLIELMNEHRRGGEANTGMILGGGRP</sequence>
<evidence type="ECO:0000259" key="4">
    <source>
        <dbReference type="PROSITE" id="PS50949"/>
    </source>
</evidence>
<dbReference type="Gene3D" id="1.10.10.10">
    <property type="entry name" value="Winged helix-like DNA-binding domain superfamily/Winged helix DNA-binding domain"/>
    <property type="match status" value="1"/>
</dbReference>
<dbReference type="InterPro" id="IPR008920">
    <property type="entry name" value="TF_FadR/GntR_C"/>
</dbReference>